<feature type="domain" description="Activator of Hsp90 ATPase homologue 1/2-like C-terminal" evidence="2">
    <location>
        <begin position="15"/>
        <end position="132"/>
    </location>
</feature>
<dbReference type="SUPFAM" id="SSF55961">
    <property type="entry name" value="Bet v1-like"/>
    <property type="match status" value="1"/>
</dbReference>
<gene>
    <name evidence="3" type="ORF">NCTC10172_00233</name>
</gene>
<evidence type="ECO:0000313" key="3">
    <source>
        <dbReference type="EMBL" id="VEU82225.1"/>
    </source>
</evidence>
<sequence length="140" mass="16271">MKISIDAHINEDILKVWDYYNDPKHIVKWNQASSDWHSPHAVNHLKVGGTFSYRMEAKDGSAGFDFTGKYTEIQKPFILKYVLDDGREVDVLFKIMGSGTHVFLSFDPEDEYPEEFQKQGWNAILQSFKKYCESLKEKAD</sequence>
<comment type="similarity">
    <text evidence="1">Belongs to the AHA1 family.</text>
</comment>
<evidence type="ECO:0000259" key="2">
    <source>
        <dbReference type="Pfam" id="PF08327"/>
    </source>
</evidence>
<keyword evidence="4" id="KW-1185">Reference proteome</keyword>
<accession>A0A449BIE8</accession>
<dbReference type="InterPro" id="IPR013538">
    <property type="entry name" value="ASHA1/2-like_C"/>
</dbReference>
<dbReference type="RefSeq" id="WP_035369101.1">
    <property type="nucleotide sequence ID" value="NZ_LR215050.1"/>
</dbReference>
<dbReference type="InterPro" id="IPR023393">
    <property type="entry name" value="START-like_dom_sf"/>
</dbReference>
<evidence type="ECO:0000313" key="4">
    <source>
        <dbReference type="Proteomes" id="UP000290909"/>
    </source>
</evidence>
<dbReference type="KEGG" id="ahk:NCTC10172_00233"/>
<evidence type="ECO:0000256" key="1">
    <source>
        <dbReference type="ARBA" id="ARBA00006817"/>
    </source>
</evidence>
<organism evidence="3 4">
    <name type="scientific">Acholeplasma hippikon</name>
    <dbReference type="NCBI Taxonomy" id="264636"/>
    <lineage>
        <taxon>Bacteria</taxon>
        <taxon>Bacillati</taxon>
        <taxon>Mycoplasmatota</taxon>
        <taxon>Mollicutes</taxon>
        <taxon>Acholeplasmatales</taxon>
        <taxon>Acholeplasmataceae</taxon>
        <taxon>Acholeplasma</taxon>
    </lineage>
</organism>
<dbReference type="AlphaFoldDB" id="A0A449BIE8"/>
<dbReference type="STRING" id="1408416.GCA_000702765_00788"/>
<protein>
    <submittedName>
        <fullName evidence="3">Activator of Hsp90 ATPase homolog 1-like protein</fullName>
    </submittedName>
</protein>
<dbReference type="EMBL" id="LR215050">
    <property type="protein sequence ID" value="VEU82225.1"/>
    <property type="molecule type" value="Genomic_DNA"/>
</dbReference>
<proteinExistence type="inferred from homology"/>
<dbReference type="Proteomes" id="UP000290909">
    <property type="component" value="Chromosome"/>
</dbReference>
<reference evidence="3 4" key="1">
    <citation type="submission" date="2019-01" db="EMBL/GenBank/DDBJ databases">
        <authorList>
            <consortium name="Pathogen Informatics"/>
        </authorList>
    </citation>
    <scope>NUCLEOTIDE SEQUENCE [LARGE SCALE GENOMIC DNA]</scope>
    <source>
        <strain evidence="3 4">NCTC10172</strain>
    </source>
</reference>
<dbReference type="Gene3D" id="3.30.530.20">
    <property type="match status" value="1"/>
</dbReference>
<name>A0A449BIE8_9MOLU</name>
<dbReference type="Pfam" id="PF08327">
    <property type="entry name" value="AHSA1"/>
    <property type="match status" value="1"/>
</dbReference>